<reference evidence="3" key="1">
    <citation type="submission" date="2016-11" db="UniProtKB">
        <authorList>
            <consortium name="WormBaseParasite"/>
        </authorList>
    </citation>
    <scope>IDENTIFICATION</scope>
</reference>
<sequence length="111" mass="12452">MPANMFSNLFDDDDDGILDGAWKDQKNEKGGQKGQQGIMTTVIHVMDRNLMKSGRAEQCQKMCEVFGDSSKMANSNYKQTLTKSIERMCAPVDTYAACLYHTVKFDVNSNL</sequence>
<dbReference type="Proteomes" id="UP000095282">
    <property type="component" value="Unplaced"/>
</dbReference>
<evidence type="ECO:0000256" key="1">
    <source>
        <dbReference type="SAM" id="MobiDB-lite"/>
    </source>
</evidence>
<proteinExistence type="predicted"/>
<feature type="compositionally biased region" description="Basic and acidic residues" evidence="1">
    <location>
        <begin position="21"/>
        <end position="31"/>
    </location>
</feature>
<protein>
    <submittedName>
        <fullName evidence="3">DBD_Tnp_Mut domain-containing protein</fullName>
    </submittedName>
</protein>
<evidence type="ECO:0000313" key="2">
    <source>
        <dbReference type="Proteomes" id="UP000095282"/>
    </source>
</evidence>
<keyword evidence="2" id="KW-1185">Reference proteome</keyword>
<accession>A0A1I7V0C7</accession>
<dbReference type="eggNOG" id="ENOG502ST87">
    <property type="taxonomic scope" value="Eukaryota"/>
</dbReference>
<organism evidence="2 3">
    <name type="scientific">Caenorhabditis tropicalis</name>
    <dbReference type="NCBI Taxonomy" id="1561998"/>
    <lineage>
        <taxon>Eukaryota</taxon>
        <taxon>Metazoa</taxon>
        <taxon>Ecdysozoa</taxon>
        <taxon>Nematoda</taxon>
        <taxon>Chromadorea</taxon>
        <taxon>Rhabditida</taxon>
        <taxon>Rhabditina</taxon>
        <taxon>Rhabditomorpha</taxon>
        <taxon>Rhabditoidea</taxon>
        <taxon>Rhabditidae</taxon>
        <taxon>Peloderinae</taxon>
        <taxon>Caenorhabditis</taxon>
    </lineage>
</organism>
<feature type="region of interest" description="Disordered" evidence="1">
    <location>
        <begin position="1"/>
        <end position="37"/>
    </location>
</feature>
<dbReference type="WBParaSite" id="Csp11.Scaffold630.g21135.t1">
    <property type="protein sequence ID" value="Csp11.Scaffold630.g21135.t1"/>
    <property type="gene ID" value="Csp11.Scaffold630.g21135"/>
</dbReference>
<evidence type="ECO:0000313" key="3">
    <source>
        <dbReference type="WBParaSite" id="Csp11.Scaffold630.g21135.t1"/>
    </source>
</evidence>
<dbReference type="STRING" id="1561998.A0A1I7V0C7"/>
<dbReference type="AlphaFoldDB" id="A0A1I7V0C7"/>
<name>A0A1I7V0C7_9PELO</name>